<evidence type="ECO:0000256" key="6">
    <source>
        <dbReference type="ARBA" id="ARBA00022840"/>
    </source>
</evidence>
<comment type="function">
    <text evidence="1 9">May be involved in recombinational repair of damaged DNA.</text>
</comment>
<dbReference type="Gene3D" id="3.40.50.300">
    <property type="entry name" value="P-loop containing nucleotide triphosphate hydrolases"/>
    <property type="match status" value="2"/>
</dbReference>
<dbReference type="PIRSF" id="PIRSF003128">
    <property type="entry name" value="RecN"/>
    <property type="match status" value="1"/>
</dbReference>
<dbReference type="Gene3D" id="6.10.140.1090">
    <property type="match status" value="1"/>
</dbReference>
<evidence type="ECO:0000256" key="8">
    <source>
        <dbReference type="ARBA" id="ARBA00033408"/>
    </source>
</evidence>
<keyword evidence="5 9" id="KW-0227">DNA damage</keyword>
<sequence>MLESLTVKDFALIRELNIQFGSGLNLITGETGAGKSVILGALSLVLGYKATTDMIRSGAKRATVEAAFAMPPDTRAGAKALRQILADQGLDDDEGSLIVRREISIEGKGRSFVNSRQVPSAILREIGKFLVDIHGQNEHQNILTVDSHRAILDRYAHLGELVAEMRKLHRAREEARQKLSSVTLSEDDKARRLDILQHEIRELESARIDDVREIEELIAREKSLANAETLVSDLNSVYEALSGEGGFVSRGGSIERMLEADSQYDESLGEILNQFRESYYVLEEVSRQVRSKAESYSLNPEELEEMRERIGLLQSLARKYGSRGAAATGAKETDYAKGLENAKAYLEKARNELTGIELSSGEEARLRKEIETLNSQMKDKALYLSEKRRLASLELEQKVQQELKALGMEETHIKVSIRWEYADDGTVTQAASPDKKYVISPTGLDIVEFLMASSSRDTLRPLRKIASGGEMSRIMLALKKVIIETDPVYTMVFDEVDAGVGGRIAEAVGKKLAGLSLASQVIVITHLHQIAGLSPDEVRHFKVSKHKEDGTRITRLSKEQRLQEIARMIAGENITESALTHAKALLSQKID</sequence>
<feature type="domain" description="RecF/RecN/SMC N-terminal" evidence="11">
    <location>
        <begin position="1"/>
        <end position="532"/>
    </location>
</feature>
<dbReference type="OrthoDB" id="9806954at2"/>
<dbReference type="GO" id="GO:0043590">
    <property type="term" value="C:bacterial nucleoid"/>
    <property type="evidence" value="ECO:0007669"/>
    <property type="project" value="TreeGrafter"/>
</dbReference>
<keyword evidence="4" id="KW-0547">Nucleotide-binding</keyword>
<evidence type="ECO:0000256" key="2">
    <source>
        <dbReference type="ARBA" id="ARBA00009441"/>
    </source>
</evidence>
<proteinExistence type="inferred from homology"/>
<dbReference type="GO" id="GO:0005524">
    <property type="term" value="F:ATP binding"/>
    <property type="evidence" value="ECO:0007669"/>
    <property type="project" value="UniProtKB-KW"/>
</dbReference>
<dbReference type="GO" id="GO:0006281">
    <property type="term" value="P:DNA repair"/>
    <property type="evidence" value="ECO:0007669"/>
    <property type="project" value="UniProtKB-KW"/>
</dbReference>
<keyword evidence="13" id="KW-1185">Reference proteome</keyword>
<dbReference type="Proteomes" id="UP000006048">
    <property type="component" value="Chromosome"/>
</dbReference>
<evidence type="ECO:0000256" key="1">
    <source>
        <dbReference type="ARBA" id="ARBA00003618"/>
    </source>
</evidence>
<evidence type="ECO:0000256" key="5">
    <source>
        <dbReference type="ARBA" id="ARBA00022763"/>
    </source>
</evidence>
<keyword evidence="6" id="KW-0067">ATP-binding</keyword>
<reference evidence="12 13" key="1">
    <citation type="submission" date="2012-06" db="EMBL/GenBank/DDBJ databases">
        <title>The complete chromosome of genome of Turneriella parva DSM 21527.</title>
        <authorList>
            <consortium name="US DOE Joint Genome Institute (JGI-PGF)"/>
            <person name="Lucas S."/>
            <person name="Han J."/>
            <person name="Lapidus A."/>
            <person name="Bruce D."/>
            <person name="Goodwin L."/>
            <person name="Pitluck S."/>
            <person name="Peters L."/>
            <person name="Kyrpides N."/>
            <person name="Mavromatis K."/>
            <person name="Ivanova N."/>
            <person name="Mikhailova N."/>
            <person name="Chertkov O."/>
            <person name="Detter J.C."/>
            <person name="Tapia R."/>
            <person name="Han C."/>
            <person name="Land M."/>
            <person name="Hauser L."/>
            <person name="Markowitz V."/>
            <person name="Cheng J.-F."/>
            <person name="Hugenholtz P."/>
            <person name="Woyke T."/>
            <person name="Wu D."/>
            <person name="Gronow S."/>
            <person name="Wellnitz S."/>
            <person name="Brambilla E."/>
            <person name="Klenk H.-P."/>
            <person name="Eisen J.A."/>
        </authorList>
    </citation>
    <scope>NUCLEOTIDE SEQUENCE [LARGE SCALE GENOMIC DNA]</scope>
    <source>
        <strain evidence="13">ATCC BAA-1111 / DSM 21527 / NCTC 11395 / H</strain>
    </source>
</reference>
<dbReference type="NCBIfam" id="TIGR00634">
    <property type="entry name" value="recN"/>
    <property type="match status" value="1"/>
</dbReference>
<keyword evidence="10" id="KW-0175">Coiled coil</keyword>
<dbReference type="EMBL" id="CP002959">
    <property type="protein sequence ID" value="AFM13290.1"/>
    <property type="molecule type" value="Genomic_DNA"/>
</dbReference>
<protein>
    <recommendedName>
        <fullName evidence="3 9">DNA repair protein RecN</fullName>
    </recommendedName>
    <alternativeName>
        <fullName evidence="8 9">Recombination protein N</fullName>
    </alternativeName>
</protein>
<gene>
    <name evidence="12" type="ordered locus">Turpa_2650</name>
</gene>
<dbReference type="InterPro" id="IPR004604">
    <property type="entry name" value="DNA_recomb/repair_RecN"/>
</dbReference>
<dbReference type="KEGG" id="tpx:Turpa_2650"/>
<dbReference type="PANTHER" id="PTHR11059:SF0">
    <property type="entry name" value="DNA REPAIR PROTEIN RECN"/>
    <property type="match status" value="1"/>
</dbReference>
<evidence type="ECO:0000256" key="3">
    <source>
        <dbReference type="ARBA" id="ARBA00021315"/>
    </source>
</evidence>
<keyword evidence="7 9" id="KW-0234">DNA repair</keyword>
<dbReference type="AlphaFoldDB" id="I4B7N3"/>
<dbReference type="InterPro" id="IPR027417">
    <property type="entry name" value="P-loop_NTPase"/>
</dbReference>
<dbReference type="STRING" id="869212.Turpa_2650"/>
<dbReference type="FunFam" id="3.40.50.300:FF:000319">
    <property type="entry name" value="DNA repair protein RecN"/>
    <property type="match status" value="1"/>
</dbReference>
<evidence type="ECO:0000256" key="10">
    <source>
        <dbReference type="SAM" id="Coils"/>
    </source>
</evidence>
<feature type="coiled-coil region" evidence="10">
    <location>
        <begin position="158"/>
        <end position="206"/>
    </location>
</feature>
<evidence type="ECO:0000256" key="9">
    <source>
        <dbReference type="PIRNR" id="PIRNR003128"/>
    </source>
</evidence>
<name>I4B7N3_TURPD</name>
<evidence type="ECO:0000313" key="13">
    <source>
        <dbReference type="Proteomes" id="UP000006048"/>
    </source>
</evidence>
<accession>I4B7N3</accession>
<dbReference type="Pfam" id="PF02463">
    <property type="entry name" value="SMC_N"/>
    <property type="match status" value="1"/>
</dbReference>
<dbReference type="SUPFAM" id="SSF52540">
    <property type="entry name" value="P-loop containing nucleoside triphosphate hydrolases"/>
    <property type="match status" value="2"/>
</dbReference>
<dbReference type="PATRIC" id="fig|869212.3.peg.2674"/>
<evidence type="ECO:0000313" key="12">
    <source>
        <dbReference type="EMBL" id="AFM13290.1"/>
    </source>
</evidence>
<dbReference type="GO" id="GO:0006310">
    <property type="term" value="P:DNA recombination"/>
    <property type="evidence" value="ECO:0007669"/>
    <property type="project" value="InterPro"/>
</dbReference>
<organism evidence="12 13">
    <name type="scientific">Turneriella parva (strain ATCC BAA-1111 / DSM 21527 / NCTC 11395 / H)</name>
    <name type="common">Leptospira parva</name>
    <dbReference type="NCBI Taxonomy" id="869212"/>
    <lineage>
        <taxon>Bacteria</taxon>
        <taxon>Pseudomonadati</taxon>
        <taxon>Spirochaetota</taxon>
        <taxon>Spirochaetia</taxon>
        <taxon>Leptospirales</taxon>
        <taxon>Leptospiraceae</taxon>
        <taxon>Turneriella</taxon>
    </lineage>
</organism>
<dbReference type="GO" id="GO:0009432">
    <property type="term" value="P:SOS response"/>
    <property type="evidence" value="ECO:0007669"/>
    <property type="project" value="TreeGrafter"/>
</dbReference>
<dbReference type="RefSeq" id="WP_014803795.1">
    <property type="nucleotide sequence ID" value="NC_018020.1"/>
</dbReference>
<dbReference type="CDD" id="cd03241">
    <property type="entry name" value="ABC_RecN"/>
    <property type="match status" value="2"/>
</dbReference>
<evidence type="ECO:0000256" key="7">
    <source>
        <dbReference type="ARBA" id="ARBA00023204"/>
    </source>
</evidence>
<dbReference type="InterPro" id="IPR003395">
    <property type="entry name" value="RecF/RecN/SMC_N"/>
</dbReference>
<evidence type="ECO:0000259" key="11">
    <source>
        <dbReference type="Pfam" id="PF02463"/>
    </source>
</evidence>
<dbReference type="HOGENOM" id="CLU_018297_3_1_12"/>
<evidence type="ECO:0000256" key="4">
    <source>
        <dbReference type="ARBA" id="ARBA00022741"/>
    </source>
</evidence>
<dbReference type="PANTHER" id="PTHR11059">
    <property type="entry name" value="DNA REPAIR PROTEIN RECN"/>
    <property type="match status" value="1"/>
</dbReference>
<comment type="similarity">
    <text evidence="2 9">Belongs to the RecN family.</text>
</comment>